<feature type="region of interest" description="Disordered" evidence="1">
    <location>
        <begin position="497"/>
        <end position="519"/>
    </location>
</feature>
<dbReference type="Proteomes" id="UP000009168">
    <property type="component" value="Unassembled WGS sequence"/>
</dbReference>
<dbReference type="HOGENOM" id="CLU_260136_0_0_1"/>
<dbReference type="GO" id="GO:0005634">
    <property type="term" value="C:nucleus"/>
    <property type="evidence" value="ECO:0007669"/>
    <property type="project" value="TreeGrafter"/>
</dbReference>
<evidence type="ECO:0000256" key="2">
    <source>
        <dbReference type="SAM" id="Phobius"/>
    </source>
</evidence>
<dbReference type="PANTHER" id="PTHR31398">
    <property type="entry name" value="MEIOTIC NUCLEAR DIVISION PROTEIN 1 HOMOLOG"/>
    <property type="match status" value="1"/>
</dbReference>
<dbReference type="InParanoid" id="Q22BH8"/>
<feature type="compositionally biased region" description="Basic and acidic residues" evidence="1">
    <location>
        <begin position="502"/>
        <end position="519"/>
    </location>
</feature>
<keyword evidence="2" id="KW-1133">Transmembrane helix</keyword>
<keyword evidence="2" id="KW-0812">Transmembrane</keyword>
<dbReference type="KEGG" id="tet:TTHERM_01100340"/>
<keyword evidence="2" id="KW-0472">Membrane</keyword>
<keyword evidence="4" id="KW-1185">Reference proteome</keyword>
<organism evidence="3 4">
    <name type="scientific">Tetrahymena thermophila (strain SB210)</name>
    <dbReference type="NCBI Taxonomy" id="312017"/>
    <lineage>
        <taxon>Eukaryota</taxon>
        <taxon>Sar</taxon>
        <taxon>Alveolata</taxon>
        <taxon>Ciliophora</taxon>
        <taxon>Intramacronucleata</taxon>
        <taxon>Oligohymenophorea</taxon>
        <taxon>Hymenostomatida</taxon>
        <taxon>Tetrahymenina</taxon>
        <taxon>Tetrahymenidae</taxon>
        <taxon>Tetrahymena</taxon>
    </lineage>
</organism>
<dbReference type="AlphaFoldDB" id="Q22BH8"/>
<reference evidence="4" key="1">
    <citation type="journal article" date="2006" name="PLoS Biol.">
        <title>Macronuclear genome sequence of the ciliate Tetrahymena thermophila, a model eukaryote.</title>
        <authorList>
            <person name="Eisen J.A."/>
            <person name="Coyne R.S."/>
            <person name="Wu M."/>
            <person name="Wu D."/>
            <person name="Thiagarajan M."/>
            <person name="Wortman J.R."/>
            <person name="Badger J.H."/>
            <person name="Ren Q."/>
            <person name="Amedeo P."/>
            <person name="Jones K.M."/>
            <person name="Tallon L.J."/>
            <person name="Delcher A.L."/>
            <person name="Salzberg S.L."/>
            <person name="Silva J.C."/>
            <person name="Haas B.J."/>
            <person name="Majoros W.H."/>
            <person name="Farzad M."/>
            <person name="Carlton J.M."/>
            <person name="Smith R.K. Jr."/>
            <person name="Garg J."/>
            <person name="Pearlman R.E."/>
            <person name="Karrer K.M."/>
            <person name="Sun L."/>
            <person name="Manning G."/>
            <person name="Elde N.C."/>
            <person name="Turkewitz A.P."/>
            <person name="Asai D.J."/>
            <person name="Wilkes D.E."/>
            <person name="Wang Y."/>
            <person name="Cai H."/>
            <person name="Collins K."/>
            <person name="Stewart B.A."/>
            <person name="Lee S.R."/>
            <person name="Wilamowska K."/>
            <person name="Weinberg Z."/>
            <person name="Ruzzo W.L."/>
            <person name="Wloga D."/>
            <person name="Gaertig J."/>
            <person name="Frankel J."/>
            <person name="Tsao C.-C."/>
            <person name="Gorovsky M.A."/>
            <person name="Keeling P.J."/>
            <person name="Waller R.F."/>
            <person name="Patron N.J."/>
            <person name="Cherry J.M."/>
            <person name="Stover N.A."/>
            <person name="Krieger C.J."/>
            <person name="del Toro C."/>
            <person name="Ryder H.F."/>
            <person name="Williamson S.C."/>
            <person name="Barbeau R.A."/>
            <person name="Hamilton E.P."/>
            <person name="Orias E."/>
        </authorList>
    </citation>
    <scope>NUCLEOTIDE SEQUENCE [LARGE SCALE GENOMIC DNA]</scope>
    <source>
        <strain evidence="4">SB210</strain>
    </source>
</reference>
<evidence type="ECO:0000313" key="4">
    <source>
        <dbReference type="Proteomes" id="UP000009168"/>
    </source>
</evidence>
<name>Q22BH8_TETTS</name>
<dbReference type="EMBL" id="GG662486">
    <property type="protein sequence ID" value="EAR82626.2"/>
    <property type="molecule type" value="Genomic_DNA"/>
</dbReference>
<feature type="region of interest" description="Disordered" evidence="1">
    <location>
        <begin position="364"/>
        <end position="387"/>
    </location>
</feature>
<dbReference type="GO" id="GO:0007131">
    <property type="term" value="P:reciprocal meiotic recombination"/>
    <property type="evidence" value="ECO:0007669"/>
    <property type="project" value="TreeGrafter"/>
</dbReference>
<proteinExistence type="predicted"/>
<evidence type="ECO:0000256" key="1">
    <source>
        <dbReference type="SAM" id="MobiDB-lite"/>
    </source>
</evidence>
<dbReference type="GeneID" id="7847111"/>
<dbReference type="RefSeq" id="XP_001030289.2">
    <property type="nucleotide sequence ID" value="XM_001030289.3"/>
</dbReference>
<feature type="transmembrane region" description="Helical" evidence="2">
    <location>
        <begin position="34"/>
        <end position="54"/>
    </location>
</feature>
<evidence type="ECO:0000313" key="3">
    <source>
        <dbReference type="EMBL" id="EAR82626.2"/>
    </source>
</evidence>
<dbReference type="PANTHER" id="PTHR31398:SF0">
    <property type="entry name" value="MEIOTIC NUCLEAR DIVISION PROTEIN 1 HOMOLOG"/>
    <property type="match status" value="1"/>
</dbReference>
<gene>
    <name evidence="3" type="ORF">TTHERM_01100340</name>
</gene>
<sequence>MKLSVLLQAIKGIDIYGVPIGVNFKSNEVHKTSFGALISAAIFILIALQVYYAGQDLISRNNPQVITSEQYVRNPERMVFDNVQQVVMMGLSTYTSQYISNSSIIQVSAIQSTVNKVLNQTTQQYDTVTTTNPLRIRPCTINDVKVEKLQDFFSKLPLSSLFCFDDNQQIYVEGDYSGDFYSRVDVSFNQCVNSTKPGSVICQPQKQIDKVLSNASFLVYMMDKILDPNNYEQPFDYQGFNIQAQATNQQSQAYTAYFENYYIESDVGLIQKDINKIKDFKFVGTETTIIYNNPSLVIKFSMRPYKNKQQLMQRRYTKLTDLLAQVGGALKFLTVVGFIICHPYAKLNLTKDIINSVFDFEENNKDSSQQKQQDVSGQRDKKSGEQDSFQLNSILTKNLTNKEQIQNDQNCLSLSQKAQDLSPSITSQAKYNQLEQKLRSKKNTHKMNFSQLNHNNQFIKKEIQFDNQSQQAQFLEQPVIQISKSQQIQNSIQQQISPEIYTESKDNKEKQNDSKSEQEENLFKTKIINRIQKLINPLKQTVQLKMKDYLSHFSNCSQQKTNLMEEGINKINHRLDIQNILHQLQEIEKLKKIVLDEDQIKLFEILPRPVLKNSQSKIQTDTKNQFFETKNQSEEEKVNDAYNSLCNILNKQKKSQRDLQLIQLLDNNMYLSLKKFGLLSNSCEISLENKYSHSDEVVEYRKVLNLSPSSIKSSQKDLLQFEQNQDTNSLDDKFEIQEEEAGIKSDFYFNFQKKSKKNSLNLS</sequence>
<accession>Q22BH8</accession>
<protein>
    <submittedName>
        <fullName evidence="3">Zinc knuckle protein, putative</fullName>
    </submittedName>
</protein>